<protein>
    <recommendedName>
        <fullName evidence="1">R13L1/DRL21-like LRR repeat region domain-containing protein</fullName>
    </recommendedName>
</protein>
<accession>A0A835IFE0</accession>
<dbReference type="EMBL" id="JADFTS010000003">
    <property type="protein sequence ID" value="KAF9614758.1"/>
    <property type="molecule type" value="Genomic_DNA"/>
</dbReference>
<evidence type="ECO:0000313" key="3">
    <source>
        <dbReference type="Proteomes" id="UP000631114"/>
    </source>
</evidence>
<proteinExistence type="predicted"/>
<dbReference type="InterPro" id="IPR056789">
    <property type="entry name" value="LRR_R13L1-DRL21"/>
</dbReference>
<organism evidence="2 3">
    <name type="scientific">Coptis chinensis</name>
    <dbReference type="NCBI Taxonomy" id="261450"/>
    <lineage>
        <taxon>Eukaryota</taxon>
        <taxon>Viridiplantae</taxon>
        <taxon>Streptophyta</taxon>
        <taxon>Embryophyta</taxon>
        <taxon>Tracheophyta</taxon>
        <taxon>Spermatophyta</taxon>
        <taxon>Magnoliopsida</taxon>
        <taxon>Ranunculales</taxon>
        <taxon>Ranunculaceae</taxon>
        <taxon>Coptidoideae</taxon>
        <taxon>Coptis</taxon>
    </lineage>
</organism>
<keyword evidence="3" id="KW-1185">Reference proteome</keyword>
<dbReference type="AlphaFoldDB" id="A0A835IFE0"/>
<feature type="domain" description="R13L1/DRL21-like LRR repeat region" evidence="1">
    <location>
        <begin position="86"/>
        <end position="145"/>
    </location>
</feature>
<reference evidence="2 3" key="1">
    <citation type="submission" date="2020-10" db="EMBL/GenBank/DDBJ databases">
        <title>The Coptis chinensis genome and diversification of protoberbering-type alkaloids.</title>
        <authorList>
            <person name="Wang B."/>
            <person name="Shu S."/>
            <person name="Song C."/>
            <person name="Liu Y."/>
        </authorList>
    </citation>
    <scope>NUCLEOTIDE SEQUENCE [LARGE SCALE GENOMIC DNA]</scope>
    <source>
        <strain evidence="2">HL-2020</strain>
        <tissue evidence="2">Leaf</tissue>
    </source>
</reference>
<gene>
    <name evidence="2" type="ORF">IFM89_020612</name>
</gene>
<feature type="domain" description="R13L1/DRL21-like LRR repeat region" evidence="1">
    <location>
        <begin position="7"/>
        <end position="54"/>
    </location>
</feature>
<dbReference type="PANTHER" id="PTHR47186:SF42">
    <property type="entry name" value="DISEASE RESISTANCE RPP13-LIKE PROTEIN 1"/>
    <property type="match status" value="1"/>
</dbReference>
<comment type="caution">
    <text evidence="2">The sequence shown here is derived from an EMBL/GenBank/DDBJ whole genome shotgun (WGS) entry which is preliminary data.</text>
</comment>
<dbReference type="Gene3D" id="3.80.10.10">
    <property type="entry name" value="Ribonuclease Inhibitor"/>
    <property type="match status" value="1"/>
</dbReference>
<dbReference type="Proteomes" id="UP000631114">
    <property type="component" value="Unassembled WGS sequence"/>
</dbReference>
<dbReference type="Pfam" id="PF25019">
    <property type="entry name" value="LRR_R13L1-DRL21"/>
    <property type="match status" value="2"/>
</dbReference>
<dbReference type="InterPro" id="IPR032675">
    <property type="entry name" value="LRR_dom_sf"/>
</dbReference>
<evidence type="ECO:0000259" key="1">
    <source>
        <dbReference type="Pfam" id="PF25019"/>
    </source>
</evidence>
<sequence>MGQEDQREDGGKRMEGVLESLQPHTNLKALTIESYLGAKFPFWMSSNTVLSNLSVKRIGYEFYGFGKNSSSSSVANSVQQPEVVFSKLKKLKILHMKECEEWDLPFENGKGIFPNLRQVLLTGCENLQRLPALGRLKSLEELELIRLEKVKCLGLEFLRITTSVDASAEVGELALVIAVFPELKKLKLVNMLAWEEQEEMIPRVVKKVSPLSISCLVSVPYASIYVQS</sequence>
<dbReference type="OrthoDB" id="1166019at2759"/>
<dbReference type="SUPFAM" id="SSF52058">
    <property type="entry name" value="L domain-like"/>
    <property type="match status" value="1"/>
</dbReference>
<dbReference type="PANTHER" id="PTHR47186">
    <property type="entry name" value="LEUCINE-RICH REPEAT-CONTAINING PROTEIN 57"/>
    <property type="match status" value="1"/>
</dbReference>
<name>A0A835IFE0_9MAGN</name>
<evidence type="ECO:0000313" key="2">
    <source>
        <dbReference type="EMBL" id="KAF9614758.1"/>
    </source>
</evidence>